<accession>A0A087A0J2</accession>
<dbReference type="InterPro" id="IPR001927">
    <property type="entry name" value="Na/Gal_symport"/>
</dbReference>
<feature type="transmembrane region" description="Helical" evidence="1">
    <location>
        <begin position="91"/>
        <end position="109"/>
    </location>
</feature>
<dbReference type="Gene3D" id="1.20.1250.20">
    <property type="entry name" value="MFS general substrate transporter like domains"/>
    <property type="match status" value="1"/>
</dbReference>
<dbReference type="InterPro" id="IPR036259">
    <property type="entry name" value="MFS_trans_sf"/>
</dbReference>
<evidence type="ECO:0000313" key="3">
    <source>
        <dbReference type="Proteomes" id="UP000029108"/>
    </source>
</evidence>
<dbReference type="CDD" id="cd17332">
    <property type="entry name" value="MFS_MelB_like"/>
    <property type="match status" value="1"/>
</dbReference>
<feature type="transmembrane region" description="Helical" evidence="1">
    <location>
        <begin position="333"/>
        <end position="356"/>
    </location>
</feature>
<reference evidence="2 3" key="1">
    <citation type="submission" date="2014-03" db="EMBL/GenBank/DDBJ databases">
        <title>Genomics of Bifidobacteria.</title>
        <authorList>
            <person name="Ventura M."/>
            <person name="Milani C."/>
            <person name="Lugli G.A."/>
        </authorList>
    </citation>
    <scope>NUCLEOTIDE SEQUENCE [LARGE SCALE GENOMIC DNA]</scope>
    <source>
        <strain evidence="2 3">DSM 23969</strain>
    </source>
</reference>
<dbReference type="STRING" id="1437608.GCA_000771645_00530"/>
<proteinExistence type="predicted"/>
<organism evidence="2 3">
    <name type="scientific">Bifidobacterium biavatii DSM 23969</name>
    <dbReference type="NCBI Taxonomy" id="1437608"/>
    <lineage>
        <taxon>Bacteria</taxon>
        <taxon>Bacillati</taxon>
        <taxon>Actinomycetota</taxon>
        <taxon>Actinomycetes</taxon>
        <taxon>Bifidobacteriales</taxon>
        <taxon>Bifidobacteriaceae</taxon>
        <taxon>Bifidobacterium</taxon>
    </lineage>
</organism>
<feature type="transmembrane region" description="Helical" evidence="1">
    <location>
        <begin position="309"/>
        <end position="327"/>
    </location>
</feature>
<dbReference type="EMBL" id="JGYN01000006">
    <property type="protein sequence ID" value="KFI52292.1"/>
    <property type="molecule type" value="Genomic_DNA"/>
</dbReference>
<feature type="transmembrane region" description="Helical" evidence="1">
    <location>
        <begin position="276"/>
        <end position="297"/>
    </location>
</feature>
<dbReference type="GO" id="GO:0005886">
    <property type="term" value="C:plasma membrane"/>
    <property type="evidence" value="ECO:0007669"/>
    <property type="project" value="TreeGrafter"/>
</dbReference>
<dbReference type="NCBIfam" id="TIGR00792">
    <property type="entry name" value="gph"/>
    <property type="match status" value="1"/>
</dbReference>
<evidence type="ECO:0000313" key="2">
    <source>
        <dbReference type="EMBL" id="KFI52292.1"/>
    </source>
</evidence>
<dbReference type="eggNOG" id="COG2211">
    <property type="taxonomic scope" value="Bacteria"/>
</dbReference>
<feature type="transmembrane region" description="Helical" evidence="1">
    <location>
        <begin position="49"/>
        <end position="71"/>
    </location>
</feature>
<protein>
    <submittedName>
        <fullName evidence="2">Sugar (Glycoside-Pentoside-Hexuronide) transporter</fullName>
    </submittedName>
</protein>
<keyword evidence="1" id="KW-1133">Transmembrane helix</keyword>
<dbReference type="PANTHER" id="PTHR11328:SF24">
    <property type="entry name" value="MAJOR FACILITATOR SUPERFAMILY (MFS) PROFILE DOMAIN-CONTAINING PROTEIN"/>
    <property type="match status" value="1"/>
</dbReference>
<dbReference type="InterPro" id="IPR039672">
    <property type="entry name" value="MFS_2"/>
</dbReference>
<dbReference type="SUPFAM" id="SSF103473">
    <property type="entry name" value="MFS general substrate transporter"/>
    <property type="match status" value="1"/>
</dbReference>
<comment type="caution">
    <text evidence="2">The sequence shown here is derived from an EMBL/GenBank/DDBJ whole genome shotgun (WGS) entry which is preliminary data.</text>
</comment>
<feature type="transmembrane region" description="Helical" evidence="1">
    <location>
        <begin position="233"/>
        <end position="256"/>
    </location>
</feature>
<evidence type="ECO:0000256" key="1">
    <source>
        <dbReference type="SAM" id="Phobius"/>
    </source>
</evidence>
<gene>
    <name evidence="2" type="ORF">BBIA_0591</name>
</gene>
<feature type="transmembrane region" description="Helical" evidence="1">
    <location>
        <begin position="368"/>
        <end position="394"/>
    </location>
</feature>
<dbReference type="GO" id="GO:0008643">
    <property type="term" value="P:carbohydrate transport"/>
    <property type="evidence" value="ECO:0007669"/>
    <property type="project" value="InterPro"/>
</dbReference>
<feature type="transmembrane region" description="Helical" evidence="1">
    <location>
        <begin position="414"/>
        <end position="436"/>
    </location>
</feature>
<keyword evidence="1" id="KW-0472">Membrane</keyword>
<feature type="transmembrane region" description="Helical" evidence="1">
    <location>
        <begin position="21"/>
        <end position="43"/>
    </location>
</feature>
<feature type="transmembrane region" description="Helical" evidence="1">
    <location>
        <begin position="165"/>
        <end position="185"/>
    </location>
</feature>
<dbReference type="PANTHER" id="PTHR11328">
    <property type="entry name" value="MAJOR FACILITATOR SUPERFAMILY DOMAIN-CONTAINING PROTEIN"/>
    <property type="match status" value="1"/>
</dbReference>
<feature type="transmembrane region" description="Helical" evidence="1">
    <location>
        <begin position="191"/>
        <end position="213"/>
    </location>
</feature>
<feature type="transmembrane region" description="Helical" evidence="1">
    <location>
        <begin position="121"/>
        <end position="144"/>
    </location>
</feature>
<dbReference type="AlphaFoldDB" id="A0A087A0J2"/>
<keyword evidence="3" id="KW-1185">Reference proteome</keyword>
<dbReference type="Pfam" id="PF13347">
    <property type="entry name" value="MFS_2"/>
    <property type="match status" value="1"/>
</dbReference>
<dbReference type="GO" id="GO:0006814">
    <property type="term" value="P:sodium ion transport"/>
    <property type="evidence" value="ECO:0007669"/>
    <property type="project" value="InterPro"/>
</dbReference>
<name>A0A087A0J2_9BIFI</name>
<sequence>MESALPMPASAPTLMPTHRRITFSFLDVAGNLLYCVITGYALYYFTNVYGLSSVAAGAIILTATCVGVIDAPVWGSVIDRTRSRLGRSRPWILRMALPFCVLTWLLFTVPPLHDDTTRTVYAGATYVLAGMCYDGISVAGSAALPNLTSTLGERAQVNSVRMVTGNLGNFAAVTFILPLATWLGGSSTSPVGWSHAVLIFACVSFALLIACFADMRERAADLHVRPPSLRRNVTAASGNWVWWLVTGWNVLFWVGFSIRTSMLPYYFRYVIEDERWTSILNGVSVVQITGMAAVPWLVSRIGVHGKSWVTVLSFALAVVGQVGFLVAGSSPVLLIASDCFAFLGTGMACAMSALLVSSSVDYGEWHSGVRASGFLTAVGMVCAVRLGSGLGTMLSSVTLNGIEFDGSRASQTGTVVSGISATFLFLPLGMFVVAMLPMMAYRRYETAEDGIIAGLQ</sequence>
<dbReference type="Proteomes" id="UP000029108">
    <property type="component" value="Unassembled WGS sequence"/>
</dbReference>
<keyword evidence="1" id="KW-0812">Transmembrane</keyword>
<dbReference type="GO" id="GO:0015293">
    <property type="term" value="F:symporter activity"/>
    <property type="evidence" value="ECO:0007669"/>
    <property type="project" value="InterPro"/>
</dbReference>